<keyword evidence="2" id="KW-1185">Reference proteome</keyword>
<accession>A0ABU7QCT0</accession>
<comment type="caution">
    <text evidence="1">The sequence shown here is derived from an EMBL/GenBank/DDBJ whole genome shotgun (WGS) entry which is preliminary data.</text>
</comment>
<dbReference type="RefSeq" id="WP_330816504.1">
    <property type="nucleotide sequence ID" value="NZ_JAZBJO010000068.1"/>
</dbReference>
<evidence type="ECO:0000313" key="2">
    <source>
        <dbReference type="Proteomes" id="UP001354709"/>
    </source>
</evidence>
<name>A0ABU7QCT0_9ACTN</name>
<evidence type="ECO:0000313" key="1">
    <source>
        <dbReference type="EMBL" id="MEE4599207.1"/>
    </source>
</evidence>
<proteinExistence type="predicted"/>
<gene>
    <name evidence="1" type="ORF">V2J94_46640</name>
</gene>
<reference evidence="1 2" key="1">
    <citation type="submission" date="2023-11" db="EMBL/GenBank/DDBJ databases">
        <title>30 novel species of actinomycetes from the DSMZ collection.</title>
        <authorList>
            <person name="Nouioui I."/>
        </authorList>
    </citation>
    <scope>NUCLEOTIDE SEQUENCE [LARGE SCALE GENOMIC DNA]</scope>
    <source>
        <strain evidence="1 2">DSM 41524</strain>
    </source>
</reference>
<sequence length="115" mass="13078">MESDDCQVLASLIRWQSSLGGLIDAANRCDRHEGPSVRLDRNAVREVLQRCISGELDVLKLPRWAGAIHMLDRVEIDEVDVDVLTQFLFEMSSPELFEPITVDVCQRWISRMGHA</sequence>
<dbReference type="Proteomes" id="UP001354709">
    <property type="component" value="Unassembled WGS sequence"/>
</dbReference>
<protein>
    <submittedName>
        <fullName evidence="1">Uncharacterized protein</fullName>
    </submittedName>
</protein>
<dbReference type="EMBL" id="JAZBJO010000068">
    <property type="protein sequence ID" value="MEE4599207.1"/>
    <property type="molecule type" value="Genomic_DNA"/>
</dbReference>
<organism evidence="1 2">
    <name type="scientific">Streptomyces asiaticus subsp. ignotus</name>
    <dbReference type="NCBI Taxonomy" id="3098222"/>
    <lineage>
        <taxon>Bacteria</taxon>
        <taxon>Bacillati</taxon>
        <taxon>Actinomycetota</taxon>
        <taxon>Actinomycetes</taxon>
        <taxon>Kitasatosporales</taxon>
        <taxon>Streptomycetaceae</taxon>
        <taxon>Streptomyces</taxon>
        <taxon>Streptomyces violaceusniger group</taxon>
    </lineage>
</organism>